<dbReference type="InterPro" id="IPR052992">
    <property type="entry name" value="SDR_member_12"/>
</dbReference>
<proteinExistence type="predicted"/>
<comment type="caution">
    <text evidence="1">The sequence shown here is derived from an EMBL/GenBank/DDBJ whole genome shotgun (WGS) entry which is preliminary data.</text>
</comment>
<organism evidence="1 2">
    <name type="scientific">Ilyodon furcidens</name>
    <name type="common">goldbreast splitfin</name>
    <dbReference type="NCBI Taxonomy" id="33524"/>
    <lineage>
        <taxon>Eukaryota</taxon>
        <taxon>Metazoa</taxon>
        <taxon>Chordata</taxon>
        <taxon>Craniata</taxon>
        <taxon>Vertebrata</taxon>
        <taxon>Euteleostomi</taxon>
        <taxon>Actinopterygii</taxon>
        <taxon>Neopterygii</taxon>
        <taxon>Teleostei</taxon>
        <taxon>Neoteleostei</taxon>
        <taxon>Acanthomorphata</taxon>
        <taxon>Ovalentaria</taxon>
        <taxon>Atherinomorphae</taxon>
        <taxon>Cyprinodontiformes</taxon>
        <taxon>Goodeidae</taxon>
        <taxon>Ilyodon</taxon>
    </lineage>
</organism>
<reference evidence="1 2" key="1">
    <citation type="submission" date="2021-06" db="EMBL/GenBank/DDBJ databases">
        <authorList>
            <person name="Palmer J.M."/>
        </authorList>
    </citation>
    <scope>NUCLEOTIDE SEQUENCE [LARGE SCALE GENOMIC DNA]</scope>
    <source>
        <strain evidence="2">if_2019</strain>
        <tissue evidence="1">Muscle</tissue>
    </source>
</reference>
<protein>
    <submittedName>
        <fullName evidence="1">Dehydrogenase/reductase SDR member 12</fullName>
    </submittedName>
</protein>
<dbReference type="InterPro" id="IPR036291">
    <property type="entry name" value="NAD(P)-bd_dom_sf"/>
</dbReference>
<dbReference type="PANTHER" id="PTHR44656">
    <property type="entry name" value="DEHYDROGENASE/REDUCTASE SDR FAMILY MEMBER 12"/>
    <property type="match status" value="1"/>
</dbReference>
<sequence>MSLYRNSAWFLKGLTEFTKNGYLSASKRFVEKDLEVSVAGRSFMITGANGGIGKATAMAIAKRGIALVSQCRSKSTQIRPP</sequence>
<dbReference type="Gene3D" id="3.40.50.720">
    <property type="entry name" value="NAD(P)-binding Rossmann-like Domain"/>
    <property type="match status" value="1"/>
</dbReference>
<gene>
    <name evidence="1" type="primary">DHRS12_4</name>
    <name evidence="1" type="ORF">ILYODFUR_024596</name>
</gene>
<dbReference type="Proteomes" id="UP001482620">
    <property type="component" value="Unassembled WGS sequence"/>
</dbReference>
<dbReference type="SUPFAM" id="SSF51735">
    <property type="entry name" value="NAD(P)-binding Rossmann-fold domains"/>
    <property type="match status" value="1"/>
</dbReference>
<accession>A0ABV0UC17</accession>
<keyword evidence="2" id="KW-1185">Reference proteome</keyword>
<dbReference type="PANTHER" id="PTHR44656:SF2">
    <property type="entry name" value="SHORT CHAIN DEHYDROGENASE_REDUCTASE"/>
    <property type="match status" value="1"/>
</dbReference>
<dbReference type="EMBL" id="JAHRIQ010060855">
    <property type="protein sequence ID" value="MEQ2241373.1"/>
    <property type="molecule type" value="Genomic_DNA"/>
</dbReference>
<name>A0ABV0UC17_9TELE</name>
<evidence type="ECO:0000313" key="1">
    <source>
        <dbReference type="EMBL" id="MEQ2241373.1"/>
    </source>
</evidence>
<evidence type="ECO:0000313" key="2">
    <source>
        <dbReference type="Proteomes" id="UP001482620"/>
    </source>
</evidence>